<keyword evidence="17 20" id="KW-0464">Manganese</keyword>
<keyword evidence="23" id="KW-1185">Reference proteome</keyword>
<evidence type="ECO:0000256" key="15">
    <source>
        <dbReference type="ARBA" id="ARBA00023157"/>
    </source>
</evidence>
<dbReference type="CDD" id="cd02510">
    <property type="entry name" value="pp-GalNAc-T"/>
    <property type="match status" value="1"/>
</dbReference>
<evidence type="ECO:0000256" key="19">
    <source>
        <dbReference type="ARBA" id="ARBA00052209"/>
    </source>
</evidence>
<keyword evidence="11" id="KW-0735">Signal-anchor</keyword>
<dbReference type="SUPFAM" id="SSF50370">
    <property type="entry name" value="Ricin B-like lectins"/>
    <property type="match status" value="1"/>
</dbReference>
<keyword evidence="12 20" id="KW-1133">Transmembrane helix</keyword>
<reference evidence="22 23" key="1">
    <citation type="submission" date="2019-08" db="EMBL/GenBank/DDBJ databases">
        <title>Whole genome of Aphis craccivora.</title>
        <authorList>
            <person name="Voronova N.V."/>
            <person name="Shulinski R.S."/>
            <person name="Bandarenka Y.V."/>
            <person name="Zhorov D.G."/>
            <person name="Warner D."/>
        </authorList>
    </citation>
    <scope>NUCLEOTIDE SEQUENCE [LARGE SCALE GENOMIC DNA]</scope>
    <source>
        <strain evidence="22">180601</strain>
        <tissue evidence="22">Whole Body</tissue>
    </source>
</reference>
<evidence type="ECO:0000256" key="13">
    <source>
        <dbReference type="ARBA" id="ARBA00023034"/>
    </source>
</evidence>
<accession>A0A6G0ZER7</accession>
<evidence type="ECO:0000256" key="7">
    <source>
        <dbReference type="ARBA" id="ARBA00022679"/>
    </source>
</evidence>
<evidence type="ECO:0000259" key="21">
    <source>
        <dbReference type="SMART" id="SM00458"/>
    </source>
</evidence>
<dbReference type="CDD" id="cd23433">
    <property type="entry name" value="beta-trefoil_Ricin_GALNT1-like"/>
    <property type="match status" value="1"/>
</dbReference>
<proteinExistence type="inferred from homology"/>
<evidence type="ECO:0000256" key="17">
    <source>
        <dbReference type="ARBA" id="ARBA00023211"/>
    </source>
</evidence>
<keyword evidence="14 20" id="KW-0472">Membrane</keyword>
<dbReference type="GO" id="GO:0046872">
    <property type="term" value="F:metal ion binding"/>
    <property type="evidence" value="ECO:0007669"/>
    <property type="project" value="UniProtKB-KW"/>
</dbReference>
<comment type="caution">
    <text evidence="22">The sequence shown here is derived from an EMBL/GenBank/DDBJ whole genome shotgun (WGS) entry which is preliminary data.</text>
</comment>
<evidence type="ECO:0000313" key="23">
    <source>
        <dbReference type="Proteomes" id="UP000478052"/>
    </source>
</evidence>
<dbReference type="EMBL" id="VUJU01000626">
    <property type="protein sequence ID" value="KAF0769238.1"/>
    <property type="molecule type" value="Genomic_DNA"/>
</dbReference>
<keyword evidence="16" id="KW-0325">Glycoprotein</keyword>
<dbReference type="PANTHER" id="PTHR11675:SF101">
    <property type="entry name" value="POLYPEPTIDE N-ACETYLGALACTOSAMINYLTRANSFERASE 5"/>
    <property type="match status" value="1"/>
</dbReference>
<keyword evidence="6 20" id="KW-0328">Glycosyltransferase</keyword>
<organism evidence="22 23">
    <name type="scientific">Aphis craccivora</name>
    <name type="common">Cowpea aphid</name>
    <dbReference type="NCBI Taxonomy" id="307492"/>
    <lineage>
        <taxon>Eukaryota</taxon>
        <taxon>Metazoa</taxon>
        <taxon>Ecdysozoa</taxon>
        <taxon>Arthropoda</taxon>
        <taxon>Hexapoda</taxon>
        <taxon>Insecta</taxon>
        <taxon>Pterygota</taxon>
        <taxon>Neoptera</taxon>
        <taxon>Paraneoptera</taxon>
        <taxon>Hemiptera</taxon>
        <taxon>Sternorrhyncha</taxon>
        <taxon>Aphidomorpha</taxon>
        <taxon>Aphidoidea</taxon>
        <taxon>Aphididae</taxon>
        <taxon>Aphidini</taxon>
        <taxon>Aphis</taxon>
        <taxon>Aphis</taxon>
    </lineage>
</organism>
<feature type="transmembrane region" description="Helical" evidence="20">
    <location>
        <begin position="12"/>
        <end position="32"/>
    </location>
</feature>
<dbReference type="Pfam" id="PF00652">
    <property type="entry name" value="Ricin_B_lectin"/>
    <property type="match status" value="1"/>
</dbReference>
<comment type="pathway">
    <text evidence="3 20">Protein modification; protein glycosylation.</text>
</comment>
<keyword evidence="10 20" id="KW-0430">Lectin</keyword>
<comment type="catalytic activity">
    <reaction evidence="18">
        <text>L-threonyl-[protein] + UDP-N-acetyl-alpha-D-galactosamine = a 3-O-[N-acetyl-alpha-D-galactosaminyl]-L-threonyl-[protein] + UDP + H(+)</text>
        <dbReference type="Rhea" id="RHEA:52424"/>
        <dbReference type="Rhea" id="RHEA-COMP:11060"/>
        <dbReference type="Rhea" id="RHEA-COMP:11689"/>
        <dbReference type="ChEBI" id="CHEBI:15378"/>
        <dbReference type="ChEBI" id="CHEBI:30013"/>
        <dbReference type="ChEBI" id="CHEBI:58223"/>
        <dbReference type="ChEBI" id="CHEBI:67138"/>
        <dbReference type="ChEBI" id="CHEBI:87075"/>
        <dbReference type="EC" id="2.4.1.41"/>
    </reaction>
</comment>
<dbReference type="OrthoDB" id="5988548at2759"/>
<evidence type="ECO:0000256" key="11">
    <source>
        <dbReference type="ARBA" id="ARBA00022968"/>
    </source>
</evidence>
<dbReference type="SMART" id="SM00458">
    <property type="entry name" value="RICIN"/>
    <property type="match status" value="1"/>
</dbReference>
<dbReference type="GO" id="GO:0000139">
    <property type="term" value="C:Golgi membrane"/>
    <property type="evidence" value="ECO:0007669"/>
    <property type="project" value="UniProtKB-SubCell"/>
</dbReference>
<evidence type="ECO:0000256" key="9">
    <source>
        <dbReference type="ARBA" id="ARBA00022723"/>
    </source>
</evidence>
<dbReference type="AlphaFoldDB" id="A0A6G0ZER7"/>
<evidence type="ECO:0000256" key="14">
    <source>
        <dbReference type="ARBA" id="ARBA00023136"/>
    </source>
</evidence>
<dbReference type="Gene3D" id="2.80.10.50">
    <property type="match status" value="1"/>
</dbReference>
<dbReference type="Gene3D" id="3.90.550.10">
    <property type="entry name" value="Spore Coat Polysaccharide Biosynthesis Protein SpsA, Chain A"/>
    <property type="match status" value="2"/>
</dbReference>
<comment type="cofactor">
    <cofactor evidence="1 20">
        <name>Mn(2+)</name>
        <dbReference type="ChEBI" id="CHEBI:29035"/>
    </cofactor>
</comment>
<comment type="catalytic activity">
    <reaction evidence="19">
        <text>L-seryl-[protein] + UDP-N-acetyl-alpha-D-galactosamine = a 3-O-[N-acetyl-alpha-D-galactosaminyl]-L-seryl-[protein] + UDP + H(+)</text>
        <dbReference type="Rhea" id="RHEA:23956"/>
        <dbReference type="Rhea" id="RHEA-COMP:9863"/>
        <dbReference type="Rhea" id="RHEA-COMP:12788"/>
        <dbReference type="ChEBI" id="CHEBI:15378"/>
        <dbReference type="ChEBI" id="CHEBI:29999"/>
        <dbReference type="ChEBI" id="CHEBI:53604"/>
        <dbReference type="ChEBI" id="CHEBI:58223"/>
        <dbReference type="ChEBI" id="CHEBI:67138"/>
        <dbReference type="EC" id="2.4.1.41"/>
    </reaction>
</comment>
<evidence type="ECO:0000256" key="18">
    <source>
        <dbReference type="ARBA" id="ARBA00050905"/>
    </source>
</evidence>
<dbReference type="PANTHER" id="PTHR11675">
    <property type="entry name" value="N-ACETYLGALACTOSAMINYLTRANSFERASE"/>
    <property type="match status" value="1"/>
</dbReference>
<dbReference type="InterPro" id="IPR045885">
    <property type="entry name" value="GalNAc-T"/>
</dbReference>
<comment type="similarity">
    <text evidence="4 20">Belongs to the glycosyltransferase 2 family. GalNAc-T subfamily.</text>
</comment>
<keyword evidence="13 20" id="KW-0333">Golgi apparatus</keyword>
<dbReference type="FunFam" id="3.90.550.10:FF:000021">
    <property type="entry name" value="Polypeptide N-acetylgalactosaminyltransferase"/>
    <property type="match status" value="1"/>
</dbReference>
<keyword evidence="8 20" id="KW-0812">Transmembrane</keyword>
<evidence type="ECO:0000256" key="3">
    <source>
        <dbReference type="ARBA" id="ARBA00004922"/>
    </source>
</evidence>
<dbReference type="InterPro" id="IPR000772">
    <property type="entry name" value="Ricin_B_lectin"/>
</dbReference>
<dbReference type="InterPro" id="IPR001173">
    <property type="entry name" value="Glyco_trans_2-like"/>
</dbReference>
<evidence type="ECO:0000313" key="22">
    <source>
        <dbReference type="EMBL" id="KAF0769238.1"/>
    </source>
</evidence>
<evidence type="ECO:0000256" key="2">
    <source>
        <dbReference type="ARBA" id="ARBA00004323"/>
    </source>
</evidence>
<protein>
    <recommendedName>
        <fullName evidence="5 20">Polypeptide N-acetylgalactosaminyltransferase</fullName>
        <ecNumber evidence="20">2.4.1.-</ecNumber>
    </recommendedName>
    <alternativeName>
        <fullName evidence="20">Protein-UDP acetylgalactosaminyltransferase</fullName>
    </alternativeName>
</protein>
<dbReference type="UniPathway" id="UPA00378"/>
<evidence type="ECO:0000256" key="12">
    <source>
        <dbReference type="ARBA" id="ARBA00022989"/>
    </source>
</evidence>
<name>A0A6G0ZER7_APHCR</name>
<evidence type="ECO:0000256" key="10">
    <source>
        <dbReference type="ARBA" id="ARBA00022734"/>
    </source>
</evidence>
<sequence>MFRSKFRLHTCKIIIATSLLWIFIDIMVLMYYTDCIGPNCKAKSSSIGNSEGNFDDQFDATAAPRMGWGPVQDNMLDRFKHNVDHSDDTTYPSHLLMRWKPMPPVREKRGKHGEGGRGVTMKPEQEAIMKQKFKENQFNIIASDMISLNRSLQDIRQGECKNKQYPALMPTTSIVIVFHNEAWSTLLRTVWSVINRSPRSLLKEILLVDDASERDFLGKKLEDYVATLPVTTKVLRTVKRSGLIRARLLGAKHVTGQVITFLDAHCECADGWLEPLLARIVLNRKTVVCPVIDVISDDTFEYVTASDMTWGGFNWKLNFRWYRVPQREMTRRNQDRTAPLRTPTMAGGLFSIDKDYFYELGSYDEGMDIWGGENLEMSFRVWQCGGTLEIIPCSHVGHVFRDKSPYSFPGGVSKIVLHNAARVAEVWMDEWRDFYYAMNPGLHSPQCILYEFIESSLIWMCGGTLEISPCSHVGHVFRKSTPYTFPGGTSHIVNHNNARLAEVWMDEWKHFYYAINPGTPSTPILYSYGASNVEVGDVSERLALREKLKCKSFRWYLENIYPESQMPLDYYYLGEIKNVDSQQCLDTMSRKSGEKVGMSYCHGLGGNQVFAYTKRSQIMSDDNCLDASNIVGPVSLIRCHGLEGNQAWVYDSKEMTIKHKTTDQCLEHSMSADQYAAILNECDGSRSQQWTMKSNFHWQASSR</sequence>
<dbReference type="SUPFAM" id="SSF53448">
    <property type="entry name" value="Nucleotide-diphospho-sugar transferases"/>
    <property type="match status" value="2"/>
</dbReference>
<evidence type="ECO:0000256" key="8">
    <source>
        <dbReference type="ARBA" id="ARBA00022692"/>
    </source>
</evidence>
<dbReference type="GO" id="GO:0030246">
    <property type="term" value="F:carbohydrate binding"/>
    <property type="evidence" value="ECO:0007669"/>
    <property type="project" value="UniProtKB-KW"/>
</dbReference>
<dbReference type="FunFam" id="2.80.10.50:FF:000047">
    <property type="entry name" value="Polypeptide N-acetylgalactosaminyltransferase"/>
    <property type="match status" value="1"/>
</dbReference>
<dbReference type="InterPro" id="IPR029044">
    <property type="entry name" value="Nucleotide-diphossugar_trans"/>
</dbReference>
<evidence type="ECO:0000256" key="20">
    <source>
        <dbReference type="RuleBase" id="RU361242"/>
    </source>
</evidence>
<keyword evidence="15 20" id="KW-1015">Disulfide bond</keyword>
<dbReference type="Pfam" id="PF00535">
    <property type="entry name" value="Glycos_transf_2"/>
    <property type="match status" value="1"/>
</dbReference>
<gene>
    <name evidence="22" type="ORF">FWK35_00004745</name>
</gene>
<dbReference type="Proteomes" id="UP000478052">
    <property type="component" value="Unassembled WGS sequence"/>
</dbReference>
<evidence type="ECO:0000256" key="6">
    <source>
        <dbReference type="ARBA" id="ARBA00022676"/>
    </source>
</evidence>
<evidence type="ECO:0000256" key="5">
    <source>
        <dbReference type="ARBA" id="ARBA00012644"/>
    </source>
</evidence>
<evidence type="ECO:0000256" key="16">
    <source>
        <dbReference type="ARBA" id="ARBA00023180"/>
    </source>
</evidence>
<evidence type="ECO:0000256" key="1">
    <source>
        <dbReference type="ARBA" id="ARBA00001936"/>
    </source>
</evidence>
<feature type="domain" description="Ricin B lectin" evidence="21">
    <location>
        <begin position="570"/>
        <end position="693"/>
    </location>
</feature>
<evidence type="ECO:0000256" key="4">
    <source>
        <dbReference type="ARBA" id="ARBA00005680"/>
    </source>
</evidence>
<keyword evidence="9" id="KW-0479">Metal-binding</keyword>
<dbReference type="GO" id="GO:0006493">
    <property type="term" value="P:protein O-linked glycosylation"/>
    <property type="evidence" value="ECO:0007669"/>
    <property type="project" value="TreeGrafter"/>
</dbReference>
<dbReference type="GO" id="GO:0004653">
    <property type="term" value="F:polypeptide N-acetylgalactosaminyltransferase activity"/>
    <property type="evidence" value="ECO:0007669"/>
    <property type="project" value="UniProtKB-EC"/>
</dbReference>
<dbReference type="PROSITE" id="PS50231">
    <property type="entry name" value="RICIN_B_LECTIN"/>
    <property type="match status" value="1"/>
</dbReference>
<dbReference type="InterPro" id="IPR035992">
    <property type="entry name" value="Ricin_B-like_lectins"/>
</dbReference>
<keyword evidence="7 20" id="KW-0808">Transferase</keyword>
<dbReference type="EC" id="2.4.1.-" evidence="20"/>
<comment type="subcellular location">
    <subcellularLocation>
        <location evidence="2 20">Golgi apparatus membrane</location>
        <topology evidence="2 20">Single-pass type II membrane protein</topology>
    </subcellularLocation>
</comment>